<keyword evidence="2" id="KW-0378">Hydrolase</keyword>
<reference evidence="2 3" key="1">
    <citation type="submission" date="2020-10" db="EMBL/GenBank/DDBJ databases">
        <title>Sequencing the genomes of 1000 actinobacteria strains.</title>
        <authorList>
            <person name="Klenk H.-P."/>
        </authorList>
    </citation>
    <scope>NUCLEOTIDE SEQUENCE [LARGE SCALE GENOMIC DNA]</scope>
    <source>
        <strain evidence="2 3">DSM 15666</strain>
    </source>
</reference>
<keyword evidence="1" id="KW-1133">Transmembrane helix</keyword>
<evidence type="ECO:0000256" key="1">
    <source>
        <dbReference type="SAM" id="Phobius"/>
    </source>
</evidence>
<name>A0ABR9JBT7_9MICC</name>
<evidence type="ECO:0000313" key="2">
    <source>
        <dbReference type="EMBL" id="MBE1523402.1"/>
    </source>
</evidence>
<keyword evidence="1" id="KW-0812">Transmembrane</keyword>
<evidence type="ECO:0000313" key="3">
    <source>
        <dbReference type="Proteomes" id="UP000643525"/>
    </source>
</evidence>
<proteinExistence type="predicted"/>
<sequence length="126" mass="13703">MAGGFARLLHLFWGVVIIAVLTAQLVTYARTDRPTARPGAPLDSCVVRINPMLVVLAFIAIADLTPKWKETFFRGLLFGGLRVRWGVVLATVATTALFSVVPTVLVLVPHFFTSGWGWPSILTALV</sequence>
<feature type="transmembrane region" description="Helical" evidence="1">
    <location>
        <begin position="12"/>
        <end position="29"/>
    </location>
</feature>
<comment type="caution">
    <text evidence="2">The sequence shown here is derived from an EMBL/GenBank/DDBJ whole genome shotgun (WGS) entry which is preliminary data.</text>
</comment>
<gene>
    <name evidence="2" type="ORF">H4W27_000520</name>
</gene>
<dbReference type="RefSeq" id="WP_192594559.1">
    <property type="nucleotide sequence ID" value="NZ_BAAALJ010000017.1"/>
</dbReference>
<organism evidence="2 3">
    <name type="scientific">Nesterenkonia lutea</name>
    <dbReference type="NCBI Taxonomy" id="272919"/>
    <lineage>
        <taxon>Bacteria</taxon>
        <taxon>Bacillati</taxon>
        <taxon>Actinomycetota</taxon>
        <taxon>Actinomycetes</taxon>
        <taxon>Micrococcales</taxon>
        <taxon>Micrococcaceae</taxon>
        <taxon>Nesterenkonia</taxon>
    </lineage>
</organism>
<feature type="transmembrane region" description="Helical" evidence="1">
    <location>
        <begin position="49"/>
        <end position="66"/>
    </location>
</feature>
<keyword evidence="2" id="KW-0645">Protease</keyword>
<dbReference type="Proteomes" id="UP000643525">
    <property type="component" value="Unassembled WGS sequence"/>
</dbReference>
<dbReference type="GO" id="GO:0006508">
    <property type="term" value="P:proteolysis"/>
    <property type="evidence" value="ECO:0007669"/>
    <property type="project" value="UniProtKB-KW"/>
</dbReference>
<accession>A0ABR9JBT7</accession>
<dbReference type="GO" id="GO:0008233">
    <property type="term" value="F:peptidase activity"/>
    <property type="evidence" value="ECO:0007669"/>
    <property type="project" value="UniProtKB-KW"/>
</dbReference>
<keyword evidence="1" id="KW-0472">Membrane</keyword>
<keyword evidence="3" id="KW-1185">Reference proteome</keyword>
<feature type="transmembrane region" description="Helical" evidence="1">
    <location>
        <begin position="87"/>
        <end position="112"/>
    </location>
</feature>
<protein>
    <submittedName>
        <fullName evidence="2">Membrane protease YdiL (CAAX protease family)</fullName>
    </submittedName>
</protein>
<dbReference type="EMBL" id="JADBED010000001">
    <property type="protein sequence ID" value="MBE1523402.1"/>
    <property type="molecule type" value="Genomic_DNA"/>
</dbReference>